<reference evidence="1" key="1">
    <citation type="submission" date="2022-08" db="EMBL/GenBank/DDBJ databases">
        <title>Novel sulphate-reducing endosymbionts in the free-living metamonad Anaeramoeba.</title>
        <authorList>
            <person name="Jerlstrom-Hultqvist J."/>
            <person name="Cepicka I."/>
            <person name="Gallot-Lavallee L."/>
            <person name="Salas-Leiva D."/>
            <person name="Curtis B.A."/>
            <person name="Zahonova K."/>
            <person name="Pipaliya S."/>
            <person name="Dacks J."/>
            <person name="Roger A.J."/>
        </authorList>
    </citation>
    <scope>NUCLEOTIDE SEQUENCE</scope>
    <source>
        <strain evidence="1">Busselton2</strain>
    </source>
</reference>
<dbReference type="InterPro" id="IPR002110">
    <property type="entry name" value="Ankyrin_rpt"/>
</dbReference>
<name>A0AAV7ZQ80_9EUKA</name>
<dbReference type="Gene3D" id="1.25.40.20">
    <property type="entry name" value="Ankyrin repeat-containing domain"/>
    <property type="match status" value="1"/>
</dbReference>
<dbReference type="SUPFAM" id="SSF48403">
    <property type="entry name" value="Ankyrin repeat"/>
    <property type="match status" value="1"/>
</dbReference>
<gene>
    <name evidence="1" type="ORF">M0812_09090</name>
</gene>
<accession>A0AAV7ZQ80</accession>
<evidence type="ECO:0000313" key="2">
    <source>
        <dbReference type="Proteomes" id="UP001146793"/>
    </source>
</evidence>
<protein>
    <submittedName>
        <fullName evidence="1">C2 domain containing protein</fullName>
    </submittedName>
</protein>
<evidence type="ECO:0000313" key="1">
    <source>
        <dbReference type="EMBL" id="KAJ3443256.1"/>
    </source>
</evidence>
<comment type="caution">
    <text evidence="1">The sequence shown here is derived from an EMBL/GenBank/DDBJ whole genome shotgun (WGS) entry which is preliminary data.</text>
</comment>
<organism evidence="1 2">
    <name type="scientific">Anaeramoeba flamelloides</name>
    <dbReference type="NCBI Taxonomy" id="1746091"/>
    <lineage>
        <taxon>Eukaryota</taxon>
        <taxon>Metamonada</taxon>
        <taxon>Anaeramoebidae</taxon>
        <taxon>Anaeramoeba</taxon>
    </lineage>
</organism>
<dbReference type="SMART" id="SM00248">
    <property type="entry name" value="ANK"/>
    <property type="match status" value="3"/>
</dbReference>
<dbReference type="InterPro" id="IPR036770">
    <property type="entry name" value="Ankyrin_rpt-contain_sf"/>
</dbReference>
<dbReference type="Proteomes" id="UP001146793">
    <property type="component" value="Unassembled WGS sequence"/>
</dbReference>
<proteinExistence type="predicted"/>
<dbReference type="AlphaFoldDB" id="A0AAV7ZQ80"/>
<dbReference type="EMBL" id="JANTQA010000023">
    <property type="protein sequence ID" value="KAJ3443256.1"/>
    <property type="molecule type" value="Genomic_DNA"/>
</dbReference>
<sequence>MFETDPLEFLQAFKKLKWNKEIIDEIPTFNKELLSNKEQTQEILDLAVHTIVEVLPSYSKVRKSRLMKENIDKERASLYNPHSTNSVLELRWNLQTNNYQKHFYLWCIDALCVLLTKGGSMNYIGENTNLVSLMLKGTPVAIIKRLTQFKVDVNLPSSIRYQQQLLYFLVARICFYSDNKYTIEEFLELIQLFDSLGYRYSETNQQEKDCLDLVVDKLGRLFRIERFCKDLKLKKSPKNCPKARKLFGINSSARSIKKGLDWLIQFLIGKGADAINGLIGALQLPPNFRKTYFLWLFRTYKPDINKKGNYGSTVLMTICSNHNIGFLKWILKRNKEFNLRFDENVVDDNQFNFFLCACESGSLPLLKYLIEDLKVVTNYNKQSTPSLHNGLHHALRNYQIKSSTIKYLSSLDSFNPNHVCTAGHTYLVEFIMSHTHREKPQKDSKIEFIYKMIYFLLNHFPFDEEMTFQVNLPNQMLNLNLYAYLETIGWPEMADYIKTVKKK</sequence>